<dbReference type="KEGG" id="yru:BD65_1972"/>
<dbReference type="NCBIfam" id="NF008761">
    <property type="entry name" value="PRK11797.1"/>
    <property type="match status" value="1"/>
</dbReference>
<keyword evidence="8 11" id="KW-0119">Carbohydrate metabolism</keyword>
<organism evidence="12">
    <name type="scientific">Yersinia ruckeri</name>
    <dbReference type="NCBI Taxonomy" id="29486"/>
    <lineage>
        <taxon>Bacteria</taxon>
        <taxon>Pseudomonadati</taxon>
        <taxon>Pseudomonadota</taxon>
        <taxon>Gammaproteobacteria</taxon>
        <taxon>Enterobacterales</taxon>
        <taxon>Yersiniaceae</taxon>
        <taxon>Yersinia</taxon>
    </lineage>
</organism>
<dbReference type="GeneID" id="66881200"/>
<comment type="function">
    <text evidence="11">Catalyzes the interconversion of beta-pyran and beta-furan forms of D-ribose.</text>
</comment>
<feature type="binding site" evidence="11">
    <location>
        <position position="106"/>
    </location>
    <ligand>
        <name>substrate</name>
    </ligand>
</feature>
<dbReference type="AlphaFoldDB" id="A0A085U8W0"/>
<proteinExistence type="inferred from homology"/>
<dbReference type="GO" id="GO:0019303">
    <property type="term" value="P:D-ribose catabolic process"/>
    <property type="evidence" value="ECO:0007669"/>
    <property type="project" value="UniProtKB-UniRule"/>
</dbReference>
<evidence type="ECO:0000256" key="2">
    <source>
        <dbReference type="ARBA" id="ARBA00004496"/>
    </source>
</evidence>
<name>A0A085U8W0_YERRU</name>
<protein>
    <recommendedName>
        <fullName evidence="5 11">D-ribose pyranase</fullName>
        <ecNumber evidence="4 11">5.4.99.62</ecNumber>
    </recommendedName>
</protein>
<dbReference type="UniPathway" id="UPA00916">
    <property type="reaction ID" value="UER00888"/>
</dbReference>
<evidence type="ECO:0000256" key="1">
    <source>
        <dbReference type="ARBA" id="ARBA00000223"/>
    </source>
</evidence>
<evidence type="ECO:0000256" key="9">
    <source>
        <dbReference type="ARBA" id="ARBA00060600"/>
    </source>
</evidence>
<evidence type="ECO:0000256" key="10">
    <source>
        <dbReference type="ARBA" id="ARBA00060951"/>
    </source>
</evidence>
<dbReference type="InterPro" id="IPR007721">
    <property type="entry name" value="RbsD_FucU"/>
</dbReference>
<accession>A0A085U8W0</accession>
<evidence type="ECO:0000256" key="11">
    <source>
        <dbReference type="HAMAP-Rule" id="MF_01661"/>
    </source>
</evidence>
<sequence length="139" mass="15035">MKKGALLNSDISAVISRLGHTDQIVIADAGLPIPDSTSRIDLALTQGVPGFLQVLSVVTQEMQVESAILAEEMVNKNPQLHEALLTQLKQLEQHQGNSIALHYVSHEAFKEQTKHSHAVIRSGECSPFANVILCAGVTF</sequence>
<dbReference type="Proteomes" id="UP000255169">
    <property type="component" value="Unassembled WGS sequence"/>
</dbReference>
<feature type="binding site" evidence="11">
    <location>
        <begin position="128"/>
        <end position="130"/>
    </location>
    <ligand>
        <name>substrate</name>
    </ligand>
</feature>
<dbReference type="OrthoDB" id="9805009at2"/>
<dbReference type="Gene3D" id="3.40.1650.10">
    <property type="entry name" value="RbsD-like domain"/>
    <property type="match status" value="1"/>
</dbReference>
<comment type="subunit">
    <text evidence="3 11">Homodecamer.</text>
</comment>
<evidence type="ECO:0000313" key="14">
    <source>
        <dbReference type="Proteomes" id="UP000255169"/>
    </source>
</evidence>
<comment type="similarity">
    <text evidence="10 11">Belongs to the RbsD / FucU family. RbsD subfamily.</text>
</comment>
<dbReference type="SUPFAM" id="SSF102546">
    <property type="entry name" value="RbsD-like"/>
    <property type="match status" value="1"/>
</dbReference>
<comment type="catalytic activity">
    <reaction evidence="1 11">
        <text>beta-D-ribopyranose = beta-D-ribofuranose</text>
        <dbReference type="Rhea" id="RHEA:25432"/>
        <dbReference type="ChEBI" id="CHEBI:27476"/>
        <dbReference type="ChEBI" id="CHEBI:47002"/>
        <dbReference type="EC" id="5.4.99.62"/>
    </reaction>
</comment>
<evidence type="ECO:0000256" key="6">
    <source>
        <dbReference type="ARBA" id="ARBA00022490"/>
    </source>
</evidence>
<keyword evidence="14" id="KW-1185">Reference proteome</keyword>
<dbReference type="KEGG" id="yrb:UGYR_10165"/>
<feature type="binding site" evidence="11">
    <location>
        <position position="28"/>
    </location>
    <ligand>
        <name>substrate</name>
    </ligand>
</feature>
<dbReference type="PATRIC" id="fig|29486.44.peg.1150"/>
<dbReference type="GO" id="GO:0062193">
    <property type="term" value="F:D-ribose pyranase activity"/>
    <property type="evidence" value="ECO:0007669"/>
    <property type="project" value="UniProtKB-EC"/>
</dbReference>
<dbReference type="EC" id="5.4.99.62" evidence="4 11"/>
<dbReference type="FunFam" id="3.40.1650.10:FF:000002">
    <property type="entry name" value="D-ribose pyranase"/>
    <property type="match status" value="1"/>
</dbReference>
<evidence type="ECO:0000256" key="5">
    <source>
        <dbReference type="ARBA" id="ARBA00016281"/>
    </source>
</evidence>
<dbReference type="Pfam" id="PF05025">
    <property type="entry name" value="RbsD_FucU"/>
    <property type="match status" value="1"/>
</dbReference>
<dbReference type="STRING" id="29486.UGYR_10165"/>
<evidence type="ECO:0000313" key="13">
    <source>
        <dbReference type="EMBL" id="SUQ00798.1"/>
    </source>
</evidence>
<reference evidence="12" key="1">
    <citation type="journal article" date="2015" name="Genome Announc.">
        <title>Complete Genome Sequence of Yersinia ruckeri Strain CSF007-82, Etiologic Agent of Red Mouth Disease in Salmonid Fish.</title>
        <authorList>
            <person name="Nelson M.C."/>
            <person name="LaPatra S.E."/>
            <person name="Welch T.J."/>
            <person name="Graf J."/>
        </authorList>
    </citation>
    <scope>NUCLEOTIDE SEQUENCE</scope>
    <source>
        <strain evidence="12">CSF007-82</strain>
    </source>
</reference>
<evidence type="ECO:0000256" key="7">
    <source>
        <dbReference type="ARBA" id="ARBA00023235"/>
    </source>
</evidence>
<comment type="pathway">
    <text evidence="9 11">Carbohydrate metabolism; D-ribose degradation; D-ribose 5-phosphate from beta-D-ribopyranose: step 1/2.</text>
</comment>
<dbReference type="GO" id="GO:0016872">
    <property type="term" value="F:intramolecular lyase activity"/>
    <property type="evidence" value="ECO:0007669"/>
    <property type="project" value="UniProtKB-UniRule"/>
</dbReference>
<reference evidence="13 14" key="2">
    <citation type="submission" date="2018-06" db="EMBL/GenBank/DDBJ databases">
        <authorList>
            <consortium name="Pathogen Informatics"/>
            <person name="Doyle S."/>
        </authorList>
    </citation>
    <scope>NUCLEOTIDE SEQUENCE [LARGE SCALE GENOMIC DNA]</scope>
    <source>
        <strain evidence="13 14">NCTC10476</strain>
    </source>
</reference>
<keyword evidence="6 11" id="KW-0963">Cytoplasm</keyword>
<gene>
    <name evidence="11 13" type="primary">rbsD</name>
    <name evidence="12" type="ORF">CSF007_18090</name>
    <name evidence="13" type="ORF">NCTC10476_02104</name>
</gene>
<evidence type="ECO:0000313" key="12">
    <source>
        <dbReference type="EMBL" id="CEK29310.1"/>
    </source>
</evidence>
<evidence type="ECO:0000256" key="8">
    <source>
        <dbReference type="ARBA" id="ARBA00023277"/>
    </source>
</evidence>
<evidence type="ECO:0000256" key="3">
    <source>
        <dbReference type="ARBA" id="ARBA00011365"/>
    </source>
</evidence>
<keyword evidence="7 11" id="KW-0413">Isomerase</keyword>
<dbReference type="EMBL" id="UHJG01000001">
    <property type="protein sequence ID" value="SUQ00798.1"/>
    <property type="molecule type" value="Genomic_DNA"/>
</dbReference>
<evidence type="ECO:0000256" key="4">
    <source>
        <dbReference type="ARBA" id="ARBA00012862"/>
    </source>
</evidence>
<dbReference type="PANTHER" id="PTHR37831:SF1">
    <property type="entry name" value="D-RIBOSE PYRANASE"/>
    <property type="match status" value="1"/>
</dbReference>
<dbReference type="RefSeq" id="WP_038242232.1">
    <property type="nucleotide sequence ID" value="NZ_CABIHR010000036.1"/>
</dbReference>
<dbReference type="PANTHER" id="PTHR37831">
    <property type="entry name" value="D-RIBOSE PYRANASE"/>
    <property type="match status" value="1"/>
</dbReference>
<dbReference type="InterPro" id="IPR023750">
    <property type="entry name" value="RbsD-like_sf"/>
</dbReference>
<feature type="active site" description="Proton donor" evidence="11">
    <location>
        <position position="20"/>
    </location>
</feature>
<dbReference type="eggNOG" id="COG1869">
    <property type="taxonomic scope" value="Bacteria"/>
</dbReference>
<dbReference type="InterPro" id="IPR023064">
    <property type="entry name" value="D-ribose_pyranase"/>
</dbReference>
<dbReference type="GO" id="GO:0005829">
    <property type="term" value="C:cytosol"/>
    <property type="evidence" value="ECO:0007669"/>
    <property type="project" value="TreeGrafter"/>
</dbReference>
<dbReference type="GO" id="GO:0048029">
    <property type="term" value="F:monosaccharide binding"/>
    <property type="evidence" value="ECO:0007669"/>
    <property type="project" value="InterPro"/>
</dbReference>
<dbReference type="EMBL" id="LN681231">
    <property type="protein sequence ID" value="CEK29310.1"/>
    <property type="molecule type" value="Genomic_DNA"/>
</dbReference>
<dbReference type="HAMAP" id="MF_01661">
    <property type="entry name" value="D_rib_pyranase"/>
    <property type="match status" value="1"/>
</dbReference>
<comment type="subcellular location">
    <subcellularLocation>
        <location evidence="2 11">Cytoplasm</location>
    </subcellularLocation>
</comment>